<name>A0ABS8K7J5_9BURK</name>
<dbReference type="Pfam" id="PF17482">
    <property type="entry name" value="Phage_sheath_1C"/>
    <property type="match status" value="1"/>
</dbReference>
<evidence type="ECO:0000313" key="5">
    <source>
        <dbReference type="Proteomes" id="UP001430614"/>
    </source>
</evidence>
<dbReference type="Proteomes" id="UP001430614">
    <property type="component" value="Unassembled WGS sequence"/>
</dbReference>
<evidence type="ECO:0000259" key="2">
    <source>
        <dbReference type="Pfam" id="PF04984"/>
    </source>
</evidence>
<evidence type="ECO:0000256" key="1">
    <source>
        <dbReference type="ARBA" id="ARBA00008005"/>
    </source>
</evidence>
<dbReference type="RefSeq" id="WP_230559394.1">
    <property type="nucleotide sequence ID" value="NZ_JAJITC010000001.1"/>
</dbReference>
<keyword evidence="5" id="KW-1185">Reference proteome</keyword>
<protein>
    <submittedName>
        <fullName evidence="4">Phage tail sheath subtilisin-like domain-containing protein</fullName>
    </submittedName>
</protein>
<proteinExistence type="inferred from homology"/>
<feature type="domain" description="Tail sheath protein subtilisin-like" evidence="2">
    <location>
        <begin position="127"/>
        <end position="306"/>
    </location>
</feature>
<organism evidence="4 5">
    <name type="scientific">Paraburkholderia translucens</name>
    <dbReference type="NCBI Taxonomy" id="2886945"/>
    <lineage>
        <taxon>Bacteria</taxon>
        <taxon>Pseudomonadati</taxon>
        <taxon>Pseudomonadota</taxon>
        <taxon>Betaproteobacteria</taxon>
        <taxon>Burkholderiales</taxon>
        <taxon>Burkholderiaceae</taxon>
        <taxon>Paraburkholderia</taxon>
    </lineage>
</organism>
<dbReference type="PANTHER" id="PTHR35861:SF1">
    <property type="entry name" value="PHAGE TAIL SHEATH PROTEIN"/>
    <property type="match status" value="1"/>
</dbReference>
<evidence type="ECO:0000259" key="3">
    <source>
        <dbReference type="Pfam" id="PF17482"/>
    </source>
</evidence>
<dbReference type="InterPro" id="IPR020287">
    <property type="entry name" value="Tail_sheath_C"/>
</dbReference>
<reference evidence="4 5" key="1">
    <citation type="submission" date="2021-11" db="EMBL/GenBank/DDBJ databases">
        <authorList>
            <person name="Oh E.-T."/>
            <person name="Kim S.-B."/>
        </authorList>
    </citation>
    <scope>NUCLEOTIDE SEQUENCE [LARGE SCALE GENOMIC DNA]</scope>
    <source>
        <strain evidence="4 5">MMS20-SJTN17</strain>
    </source>
</reference>
<dbReference type="EMBL" id="JAJITC010000001">
    <property type="protein sequence ID" value="MCC8400478.1"/>
    <property type="molecule type" value="Genomic_DNA"/>
</dbReference>
<gene>
    <name evidence="4" type="ORF">LJ655_00985</name>
</gene>
<dbReference type="Pfam" id="PF04984">
    <property type="entry name" value="Phage_sheath_1"/>
    <property type="match status" value="1"/>
</dbReference>
<feature type="domain" description="Tail sheath protein C-terminal" evidence="3">
    <location>
        <begin position="310"/>
        <end position="413"/>
    </location>
</feature>
<comment type="caution">
    <text evidence="4">The sequence shown here is derived from an EMBL/GenBank/DDBJ whole genome shotgun (WGS) entry which is preliminary data.</text>
</comment>
<accession>A0ABS8K7J5</accession>
<comment type="similarity">
    <text evidence="1">Belongs to the myoviridae tail sheath protein family.</text>
</comment>
<dbReference type="PANTHER" id="PTHR35861">
    <property type="match status" value="1"/>
</dbReference>
<evidence type="ECO:0000313" key="4">
    <source>
        <dbReference type="EMBL" id="MCC8400478.1"/>
    </source>
</evidence>
<dbReference type="Gene3D" id="3.40.50.11780">
    <property type="match status" value="1"/>
</dbReference>
<sequence length="428" mass="46687">MKFESLVEQGTQPLRTPGLYIEWRSRGLAGQHGLSGGVPVFIGFVAPGAFPADAPRALWFDRWERFACTFNADAGASTFLMHAVRGFFENGGERCLVVPVQAARGDDAPRLLAAPLDNGGFLEDVEEIDLVCVPDAMSPLLGDSPRARDAALAVQTSAMEHCARMGNRFAVLDAMPSAEETGDIAVDERKRASLDAVIKQWQTLPAEHGALYFPWIDIKPIATIAAIKDWHPTVRVPPCGHIAGVYARCDRREGVFRPPANEVLEGALDLEFDLADTDQAALNQVGINCLRERPGWGLRVWGARTLSNRPELRYVNVTRLLLAIRRELEYHLRDLMFEPNGPTLWKSVSERLEGYFGDLFRAGALKGGDQAEAYFVKCDAETNPPEERLAGRVSALAGLAAAAPAEFVTVRITQSADGVSVAGPELQV</sequence>
<dbReference type="InterPro" id="IPR035089">
    <property type="entry name" value="Phage_sheath_subtilisin"/>
</dbReference>
<dbReference type="InterPro" id="IPR052042">
    <property type="entry name" value="Tail_sheath_structural"/>
</dbReference>